<dbReference type="eggNOG" id="ENOG5033VW5">
    <property type="taxonomic scope" value="Bacteria"/>
</dbReference>
<evidence type="ECO:0000313" key="2">
    <source>
        <dbReference type="EMBL" id="ABG84964.1"/>
    </source>
</evidence>
<feature type="region of interest" description="Disordered" evidence="1">
    <location>
        <begin position="498"/>
        <end position="570"/>
    </location>
</feature>
<accession>A0A0H2YV15</accession>
<proteinExistence type="predicted"/>
<feature type="compositionally biased region" description="Polar residues" evidence="1">
    <location>
        <begin position="536"/>
        <end position="549"/>
    </location>
</feature>
<protein>
    <submittedName>
        <fullName evidence="2">Uncharacterized protein</fullName>
    </submittedName>
</protein>
<gene>
    <name evidence="2" type="ordered locus">CPF_2537</name>
</gene>
<evidence type="ECO:0000256" key="1">
    <source>
        <dbReference type="SAM" id="MobiDB-lite"/>
    </source>
</evidence>
<keyword evidence="3" id="KW-1185">Reference proteome</keyword>
<feature type="compositionally biased region" description="Basic and acidic residues" evidence="1">
    <location>
        <begin position="550"/>
        <end position="563"/>
    </location>
</feature>
<dbReference type="Proteomes" id="UP000001823">
    <property type="component" value="Chromosome"/>
</dbReference>
<dbReference type="EMBL" id="CP000246">
    <property type="protein sequence ID" value="ABG84964.1"/>
    <property type="molecule type" value="Genomic_DNA"/>
</dbReference>
<evidence type="ECO:0000313" key="3">
    <source>
        <dbReference type="Proteomes" id="UP000001823"/>
    </source>
</evidence>
<sequence length="570" mass="66186">MNYLKYIGSFFKANSLSKEEIASQLLFLSKESVNHIVLESRCGISTNYKNLKENFKKDEISFFKNNTPLICIYKKAKPNIYSSKYSKTWDDTTFKKDIPVSSNALMTLSLLRLCSYYEKFKNINSALYKRAAFYKNLSKLQLEFYYTYLRNPEGFFVNKKNDESSSKSGLNISEKEDEMSYSDQALMMLAYYMYSKVAPEDSDSKTYEDFALQILNMFVNFKEELYSLSLDECCKIDYCLNNMLLYSNNENCKLLVLDLSDFILNKYYESNSTFSNLETTSLLALNMYLSYKNTNILIFKDAYLDLIELFCNMFNDEKGIILKGTDKKEYKYSNMEICLYLTNLLMSFDLDEDSSDKRENIISKVYKNYIVNSGIVTSFPDAPNLDSHERYKKFSLKPDDLIDESMFRMTNANSPELTGLAPIFTKNLKYSTKKSIFTSDKTTFDSTKNMFIFFVFINSFIDKYIDFITDTPKEKKNAMLVEEIDSLKNVQKTNKLPKLNNFNSKTPIVPPDAGESDYNSITNENQIDEISPPLTNPNLTREISEYSDSSIDKKEDLDDKMKNILDSTDL</sequence>
<name>A0A0H2YV15_CLOP1</name>
<dbReference type="STRING" id="195103.CPF_2537"/>
<dbReference type="KEGG" id="cpf:CPF_2537"/>
<dbReference type="PaxDb" id="195103-CPF_2537"/>
<reference evidence="2 3" key="1">
    <citation type="journal article" date="2006" name="Genome Res.">
        <title>Skewed genomic variability in strains of the toxigenic bacterial pathogen, Clostridium perfringens.</title>
        <authorList>
            <person name="Myers G.S."/>
            <person name="Rasko D.A."/>
            <person name="Cheung J.K."/>
            <person name="Ravel J."/>
            <person name="Seshadri R."/>
            <person name="Deboy R.T."/>
            <person name="Ren Q."/>
            <person name="Varga J."/>
            <person name="Awad M.M."/>
            <person name="Brinkac L.M."/>
            <person name="Daugherty S.C."/>
            <person name="Haft D.H."/>
            <person name="Dodson R.J."/>
            <person name="Madupu R."/>
            <person name="Nelson W.C."/>
            <person name="Rosovitz M.J."/>
            <person name="Sullivan S.A."/>
            <person name="Khouri H."/>
            <person name="Dimitrov G.I."/>
            <person name="Watkins K.L."/>
            <person name="Mulligan S."/>
            <person name="Benton J."/>
            <person name="Radune D."/>
            <person name="Fisher D.J."/>
            <person name="Atkins H.S."/>
            <person name="Hiscox T."/>
            <person name="Jost B.H."/>
            <person name="Billington S.J."/>
            <person name="Songer J.G."/>
            <person name="McClane B.A."/>
            <person name="Titball R.W."/>
            <person name="Rood J.I."/>
            <person name="Melville S.B."/>
            <person name="Paulsen I.T."/>
        </authorList>
    </citation>
    <scope>NUCLEOTIDE SEQUENCE [LARGE SCALE GENOMIC DNA]</scope>
    <source>
        <strain evidence="3">ATCC 13124 / DSM 756 / JCM 1290 / NCIMB 6125 / NCTC 8237 / S 107 / Type A</strain>
    </source>
</reference>
<dbReference type="HOGENOM" id="CLU_516494_0_0_9"/>
<dbReference type="AlphaFoldDB" id="A0A0H2YV15"/>
<organism evidence="2 3">
    <name type="scientific">Clostridium perfringens (strain ATCC 13124 / DSM 756 / JCM 1290 / NCIMB 6125 / NCTC 8237 / Type A)</name>
    <dbReference type="NCBI Taxonomy" id="195103"/>
    <lineage>
        <taxon>Bacteria</taxon>
        <taxon>Bacillati</taxon>
        <taxon>Bacillota</taxon>
        <taxon>Clostridia</taxon>
        <taxon>Eubacteriales</taxon>
        <taxon>Clostridiaceae</taxon>
        <taxon>Clostridium</taxon>
    </lineage>
</organism>